<evidence type="ECO:0000313" key="2">
    <source>
        <dbReference type="Proteomes" id="UP001293791"/>
    </source>
</evidence>
<evidence type="ECO:0000313" key="1">
    <source>
        <dbReference type="EMBL" id="MDZ5762823.1"/>
    </source>
</evidence>
<sequence>MNSTIDILGKVLRDDFKSFLVKTFYYLNPEKEFLDNWHLDLFCEYLKAVVSGDIKRLIINVPPRSLKSICFNVAWPAWVIGNNPAMKIISASYSQAISNKHSMDFQTIGTVNKGCI</sequence>
<organism evidence="1 2">
    <name type="scientific">Candidatus Cyrtobacter comes</name>
    <dbReference type="NCBI Taxonomy" id="675776"/>
    <lineage>
        <taxon>Bacteria</taxon>
        <taxon>Pseudomonadati</taxon>
        <taxon>Pseudomonadota</taxon>
        <taxon>Alphaproteobacteria</taxon>
        <taxon>Rickettsiales</taxon>
        <taxon>Candidatus Midichloriaceae</taxon>
        <taxon>Candidatus Cyrtobacter</taxon>
    </lineage>
</organism>
<reference evidence="1 2" key="1">
    <citation type="submission" date="2023-02" db="EMBL/GenBank/DDBJ databases">
        <title>Host association and intracellularity evolved multiple times independently in the Rickettsiales.</title>
        <authorList>
            <person name="Castelli M."/>
            <person name="Nardi T."/>
            <person name="Gammuto L."/>
            <person name="Bellinzona G."/>
            <person name="Sabaneyeva E."/>
            <person name="Potekhin A."/>
            <person name="Serra V."/>
            <person name="Petroni G."/>
            <person name="Sassera D."/>
        </authorList>
    </citation>
    <scope>NUCLEOTIDE SEQUENCE [LARGE SCALE GENOMIC DNA]</scope>
    <source>
        <strain evidence="1 2">BOD18</strain>
    </source>
</reference>
<dbReference type="EMBL" id="JARGYT010000125">
    <property type="protein sequence ID" value="MDZ5762823.1"/>
    <property type="molecule type" value="Genomic_DNA"/>
</dbReference>
<protein>
    <submittedName>
        <fullName evidence="1">Terminase-like domain protein</fullName>
    </submittedName>
</protein>
<comment type="caution">
    <text evidence="1">The sequence shown here is derived from an EMBL/GenBank/DDBJ whole genome shotgun (WGS) entry which is preliminary data.</text>
</comment>
<dbReference type="Proteomes" id="UP001293791">
    <property type="component" value="Unassembled WGS sequence"/>
</dbReference>
<name>A0ABU5L9M1_9RICK</name>
<keyword evidence="2" id="KW-1185">Reference proteome</keyword>
<accession>A0ABU5L9M1</accession>
<dbReference type="RefSeq" id="WP_322498265.1">
    <property type="nucleotide sequence ID" value="NZ_JARGYT010000125.1"/>
</dbReference>
<proteinExistence type="predicted"/>
<gene>
    <name evidence="1" type="ORF">Cyrtocomes_01218</name>
</gene>